<gene>
    <name evidence="2" type="primary">Hypp1722</name>
    <name evidence="2" type="ORF">BLAG_LOCUS14935</name>
</gene>
<feature type="compositionally biased region" description="Polar residues" evidence="1">
    <location>
        <begin position="323"/>
        <end position="332"/>
    </location>
</feature>
<dbReference type="OrthoDB" id="10031077at2759"/>
<feature type="region of interest" description="Disordered" evidence="1">
    <location>
        <begin position="257"/>
        <end position="333"/>
    </location>
</feature>
<name>A0A8K0EJV9_BRALA</name>
<accession>A0A8K0EJV9</accession>
<dbReference type="EMBL" id="OV696688">
    <property type="protein sequence ID" value="CAH1256773.1"/>
    <property type="molecule type" value="Genomic_DNA"/>
</dbReference>
<feature type="compositionally biased region" description="Basic and acidic residues" evidence="1">
    <location>
        <begin position="353"/>
        <end position="368"/>
    </location>
</feature>
<proteinExistence type="predicted"/>
<feature type="region of interest" description="Disordered" evidence="1">
    <location>
        <begin position="353"/>
        <end position="386"/>
    </location>
</feature>
<organism evidence="2 3">
    <name type="scientific">Branchiostoma lanceolatum</name>
    <name type="common">Common lancelet</name>
    <name type="synonym">Amphioxus lanceolatum</name>
    <dbReference type="NCBI Taxonomy" id="7740"/>
    <lineage>
        <taxon>Eukaryota</taxon>
        <taxon>Metazoa</taxon>
        <taxon>Chordata</taxon>
        <taxon>Cephalochordata</taxon>
        <taxon>Leptocardii</taxon>
        <taxon>Amphioxiformes</taxon>
        <taxon>Branchiostomatidae</taxon>
        <taxon>Branchiostoma</taxon>
    </lineage>
</organism>
<keyword evidence="3" id="KW-1185">Reference proteome</keyword>
<feature type="compositionally biased region" description="Basic residues" evidence="1">
    <location>
        <begin position="8"/>
        <end position="17"/>
    </location>
</feature>
<dbReference type="Proteomes" id="UP000838412">
    <property type="component" value="Chromosome 3"/>
</dbReference>
<evidence type="ECO:0000313" key="2">
    <source>
        <dbReference type="EMBL" id="CAH1256773.1"/>
    </source>
</evidence>
<evidence type="ECO:0000313" key="3">
    <source>
        <dbReference type="Proteomes" id="UP000838412"/>
    </source>
</evidence>
<evidence type="ECO:0000256" key="1">
    <source>
        <dbReference type="SAM" id="MobiDB-lite"/>
    </source>
</evidence>
<reference evidence="2" key="1">
    <citation type="submission" date="2022-01" db="EMBL/GenBank/DDBJ databases">
        <authorList>
            <person name="Braso-Vives M."/>
        </authorList>
    </citation>
    <scope>NUCLEOTIDE SEQUENCE</scope>
</reference>
<dbReference type="AlphaFoldDB" id="A0A8K0EJV9"/>
<sequence length="386" mass="43227">MGASNTKHGTKHGTIRRKPGEKMKSPDRMDLIMEDACIALHLRVKQKVTKMSNLPTAVRDKHISIFLENLTSSKEFFQWELYQALRGRLSVKYWVRLHNKIFEDSDESLDLTVRRMNRRELTAVVEIRKAPVIDRLALKKDLGRLSHLIATGKVERGYLVVYGTFPKGFQPPLLMIDKGKVPPVLKEEDSAQTYSDDYLDRSKVVVTEDTDWLKVAEGETVAAGVAKFSMDLPGVVKLQPEKFRIRVYRVVHRDQDGADDVDDVTNPADVTESARTEVVTSTPRKPKPFHESVSAGDGGDVMATSPRKPLELPLRVGTPVDDATSTPRSLESPQVPAMGFTAEEKLEFRRVGLDLSPRKEKSPCHVTDEPGIEEISESDGEADSKL</sequence>
<protein>
    <submittedName>
        <fullName evidence="2">Hypp1722 protein</fullName>
    </submittedName>
</protein>
<feature type="compositionally biased region" description="Acidic residues" evidence="1">
    <location>
        <begin position="370"/>
        <end position="386"/>
    </location>
</feature>
<feature type="region of interest" description="Disordered" evidence="1">
    <location>
        <begin position="1"/>
        <end position="26"/>
    </location>
</feature>